<dbReference type="SUPFAM" id="SSF53756">
    <property type="entry name" value="UDP-Glycosyltransferase/glycogen phosphorylase"/>
    <property type="match status" value="1"/>
</dbReference>
<evidence type="ECO:0000313" key="1">
    <source>
        <dbReference type="EMBL" id="QPH38352.1"/>
    </source>
</evidence>
<evidence type="ECO:0000313" key="2">
    <source>
        <dbReference type="Proteomes" id="UP000594759"/>
    </source>
</evidence>
<dbReference type="AlphaFoldDB" id="A0A7U3Q4C4"/>
<gene>
    <name evidence="1" type="ORF">IZT61_14785</name>
</gene>
<dbReference type="Proteomes" id="UP000594759">
    <property type="component" value="Chromosome"/>
</dbReference>
<dbReference type="RefSeq" id="WP_196097785.1">
    <property type="nucleotide sequence ID" value="NZ_CP064939.1"/>
</dbReference>
<organism evidence="1 2">
    <name type="scientific">Pedobacter endophyticus</name>
    <dbReference type="NCBI Taxonomy" id="2789740"/>
    <lineage>
        <taxon>Bacteria</taxon>
        <taxon>Pseudomonadati</taxon>
        <taxon>Bacteroidota</taxon>
        <taxon>Sphingobacteriia</taxon>
        <taxon>Sphingobacteriales</taxon>
        <taxon>Sphingobacteriaceae</taxon>
        <taxon>Pedobacter</taxon>
    </lineage>
</organism>
<dbReference type="EMBL" id="CP064939">
    <property type="protein sequence ID" value="QPH38352.1"/>
    <property type="molecule type" value="Genomic_DNA"/>
</dbReference>
<sequence>MAEKLIIIAPYPRENNIKDGMQIRVSAIDKLLASFPRKYVNISIRHKHRIKSRHSDLVTEIHLNPILHFFDILRLIKGAENIYAHSLYAFKLIPYALLLISKTNKNLILDAHGVVPEEFYFENKKLMGSYLSFLEAQIFKRVNHCISVSNKMAAHFANKYKKGDIDWHDHIFYIHNSNLKETNAEVCDKLRAKYGIDERSCVLIYSGNLQKWQNIDMMLAKLSKIINSSIKIIVLTGEMEKFQSLIAKYNLSESICLASVSPSELSDYYAISHYGFILRDDIIVNRVANPTKMLEYLTFGLVPIVISPEIGDYNALGYDYLKINELDGSIRKIKSINNMQIANSIIEVNQTFKLHKLII</sequence>
<proteinExistence type="predicted"/>
<reference evidence="1 2" key="1">
    <citation type="submission" date="2020-11" db="EMBL/GenBank/DDBJ databases">
        <title>Pedobacter endophytica, an endophytic bacteria isolated form Carex pumila.</title>
        <authorList>
            <person name="Peng Y."/>
            <person name="Jiang L."/>
            <person name="Lee J."/>
        </authorList>
    </citation>
    <scope>NUCLEOTIDE SEQUENCE [LARGE SCALE GENOMIC DNA]</scope>
    <source>
        <strain evidence="1 2">JBR3-12</strain>
    </source>
</reference>
<name>A0A7U3Q4C4_9SPHI</name>
<accession>A0A7U3Q4C4</accession>
<dbReference type="KEGG" id="pex:IZT61_14785"/>
<keyword evidence="2" id="KW-1185">Reference proteome</keyword>
<dbReference type="Gene3D" id="3.40.50.2000">
    <property type="entry name" value="Glycogen Phosphorylase B"/>
    <property type="match status" value="2"/>
</dbReference>
<protein>
    <submittedName>
        <fullName evidence="1">Uncharacterized protein</fullName>
    </submittedName>
</protein>